<gene>
    <name evidence="2" type="ORF">GBG18_10335</name>
    <name evidence="1" type="ORF">GBG19_14895</name>
</gene>
<protein>
    <submittedName>
        <fullName evidence="1">Uncharacterized protein</fullName>
    </submittedName>
</protein>
<keyword evidence="3" id="KW-1185">Reference proteome</keyword>
<dbReference type="RefSeq" id="WP_152190843.1">
    <property type="nucleotide sequence ID" value="NZ_WFKI01000071.1"/>
</dbReference>
<dbReference type="Proteomes" id="UP000472839">
    <property type="component" value="Unassembled WGS sequence"/>
</dbReference>
<reference evidence="3 4" key="1">
    <citation type="submission" date="2019-10" db="EMBL/GenBank/DDBJ databases">
        <title>Poseidonibacter ostreae sp. nov., isolated from the gut of the Ostrea denselamellosa.</title>
        <authorList>
            <person name="Choi A."/>
        </authorList>
    </citation>
    <scope>NUCLEOTIDE SEQUENCE [LARGE SCALE GENOMIC DNA]</scope>
    <source>
        <strain evidence="1 4">SJOD-M-33</strain>
        <strain evidence="2 3">SJOD-M-5</strain>
    </source>
</reference>
<name>A0A6L4WPA3_9BACT</name>
<dbReference type="EMBL" id="WFKJ01000031">
    <property type="protein sequence ID" value="KAB7889832.1"/>
    <property type="molecule type" value="Genomic_DNA"/>
</dbReference>
<sequence length="118" mass="13132">MPHIVLEKAKSVKECYDVIEPIMHKVDKGILKTADKYINHKENSALIESIAVEDGKSQNFFIQLSSKGDAVTVRLLPQTDPEKTKGVKTLMALIAKTVKDSNSDVSYGKTNLQDFLIQ</sequence>
<accession>A0A6L4WPA3</accession>
<dbReference type="Proteomes" id="UP000461010">
    <property type="component" value="Unassembled WGS sequence"/>
</dbReference>
<evidence type="ECO:0000313" key="4">
    <source>
        <dbReference type="Proteomes" id="UP000472839"/>
    </source>
</evidence>
<organism evidence="1 4">
    <name type="scientific">Poseidonibacter ostreae</name>
    <dbReference type="NCBI Taxonomy" id="2654171"/>
    <lineage>
        <taxon>Bacteria</taxon>
        <taxon>Pseudomonadati</taxon>
        <taxon>Campylobacterota</taxon>
        <taxon>Epsilonproteobacteria</taxon>
        <taxon>Campylobacterales</taxon>
        <taxon>Arcobacteraceae</taxon>
        <taxon>Poseidonibacter</taxon>
    </lineage>
</organism>
<comment type="caution">
    <text evidence="1">The sequence shown here is derived from an EMBL/GenBank/DDBJ whole genome shotgun (WGS) entry which is preliminary data.</text>
</comment>
<evidence type="ECO:0000313" key="2">
    <source>
        <dbReference type="EMBL" id="KAB7889832.1"/>
    </source>
</evidence>
<dbReference type="EMBL" id="WFKK01000066">
    <property type="protein sequence ID" value="KAB7885039.1"/>
    <property type="molecule type" value="Genomic_DNA"/>
</dbReference>
<evidence type="ECO:0000313" key="1">
    <source>
        <dbReference type="EMBL" id="KAB7885039.1"/>
    </source>
</evidence>
<evidence type="ECO:0000313" key="3">
    <source>
        <dbReference type="Proteomes" id="UP000461010"/>
    </source>
</evidence>
<dbReference type="AlphaFoldDB" id="A0A6L4WPA3"/>
<proteinExistence type="predicted"/>